<keyword evidence="1" id="KW-0175">Coiled coil</keyword>
<sequence>MYVDQFWLGVLIAVFLTAGMVLLLMQVQKMKHNQLMLQDEKKMLEARIKSLESKIEFLNTGSLGIGQRLMNTEKRLNQALERQDDLAQSNSEHLFRRQADRVLKGRELESADEDDGPSRTEAKLMALVNKQKHTKP</sequence>
<dbReference type="AlphaFoldDB" id="A0A2K9LPV5"/>
<evidence type="ECO:0000313" key="5">
    <source>
        <dbReference type="Proteomes" id="UP000235116"/>
    </source>
</evidence>
<dbReference type="EMBL" id="CP022684">
    <property type="protein sequence ID" value="AUM14389.1"/>
    <property type="molecule type" value="Genomic_DNA"/>
</dbReference>
<feature type="coiled-coil region" evidence="1">
    <location>
        <begin position="27"/>
        <end position="89"/>
    </location>
</feature>
<evidence type="ECO:0000313" key="4">
    <source>
        <dbReference type="EMBL" id="AUM14389.1"/>
    </source>
</evidence>
<dbReference type="OrthoDB" id="7068231at2"/>
<dbReference type="RefSeq" id="WP_101895763.1">
    <property type="nucleotide sequence ID" value="NZ_CP022684.1"/>
</dbReference>
<reference evidence="5" key="1">
    <citation type="submission" date="2017-08" db="EMBL/GenBank/DDBJ databases">
        <title>Direct submision.</title>
        <authorList>
            <person name="Kim S.-J."/>
            <person name="Rhee S.-K."/>
        </authorList>
    </citation>
    <scope>NUCLEOTIDE SEQUENCE [LARGE SCALE GENOMIC DNA]</scope>
    <source>
        <strain evidence="5">GI5</strain>
    </source>
</reference>
<keyword evidence="3" id="KW-0812">Transmembrane</keyword>
<name>A0A2K9LPV5_9GAMM</name>
<organism evidence="4 5">
    <name type="scientific">Ketobacter alkanivorans</name>
    <dbReference type="NCBI Taxonomy" id="1917421"/>
    <lineage>
        <taxon>Bacteria</taxon>
        <taxon>Pseudomonadati</taxon>
        <taxon>Pseudomonadota</taxon>
        <taxon>Gammaproteobacteria</taxon>
        <taxon>Pseudomonadales</taxon>
        <taxon>Ketobacteraceae</taxon>
        <taxon>Ketobacter</taxon>
    </lineage>
</organism>
<feature type="region of interest" description="Disordered" evidence="2">
    <location>
        <begin position="105"/>
        <end position="136"/>
    </location>
</feature>
<gene>
    <name evidence="4" type="ORF">Kalk_19015</name>
</gene>
<dbReference type="KEGG" id="kak:Kalk_19015"/>
<evidence type="ECO:0000256" key="1">
    <source>
        <dbReference type="SAM" id="Coils"/>
    </source>
</evidence>
<feature type="transmembrane region" description="Helical" evidence="3">
    <location>
        <begin position="6"/>
        <end position="27"/>
    </location>
</feature>
<evidence type="ECO:0000256" key="2">
    <source>
        <dbReference type="SAM" id="MobiDB-lite"/>
    </source>
</evidence>
<dbReference type="Proteomes" id="UP000235116">
    <property type="component" value="Chromosome"/>
</dbReference>
<proteinExistence type="predicted"/>
<protein>
    <submittedName>
        <fullName evidence="4">Uncharacterized protein</fullName>
    </submittedName>
</protein>
<keyword evidence="3" id="KW-1133">Transmembrane helix</keyword>
<evidence type="ECO:0000256" key="3">
    <source>
        <dbReference type="SAM" id="Phobius"/>
    </source>
</evidence>
<keyword evidence="3" id="KW-0472">Membrane</keyword>
<keyword evidence="5" id="KW-1185">Reference proteome</keyword>
<accession>A0A2K9LPV5</accession>